<dbReference type="PROSITE" id="PS50983">
    <property type="entry name" value="FE_B12_PBP"/>
    <property type="match status" value="1"/>
</dbReference>
<evidence type="ECO:0000313" key="4">
    <source>
        <dbReference type="Proteomes" id="UP000591735"/>
    </source>
</evidence>
<comment type="caution">
    <text evidence="3">The sequence shown here is derived from an EMBL/GenBank/DDBJ whole genome shotgun (WGS) entry which is preliminary data.</text>
</comment>
<accession>A0A840U764</accession>
<organism evidence="3 4">
    <name type="scientific">Marinobacter oulmenensis</name>
    <dbReference type="NCBI Taxonomy" id="643747"/>
    <lineage>
        <taxon>Bacteria</taxon>
        <taxon>Pseudomonadati</taxon>
        <taxon>Pseudomonadota</taxon>
        <taxon>Gammaproteobacteria</taxon>
        <taxon>Pseudomonadales</taxon>
        <taxon>Marinobacteraceae</taxon>
        <taxon>Marinobacter</taxon>
    </lineage>
</organism>
<protein>
    <submittedName>
        <fullName evidence="3">Iron complex transport system substrate-binding protein</fullName>
    </submittedName>
</protein>
<dbReference type="Proteomes" id="UP000591735">
    <property type="component" value="Unassembled WGS sequence"/>
</dbReference>
<dbReference type="EMBL" id="JACHFE010000003">
    <property type="protein sequence ID" value="MBB5320959.1"/>
    <property type="molecule type" value="Genomic_DNA"/>
</dbReference>
<name>A0A840U764_9GAMM</name>
<dbReference type="Gene3D" id="3.40.50.1980">
    <property type="entry name" value="Nitrogenase molybdenum iron protein domain"/>
    <property type="match status" value="2"/>
</dbReference>
<reference evidence="3 4" key="1">
    <citation type="submission" date="2020-08" db="EMBL/GenBank/DDBJ databases">
        <title>Genomic Encyclopedia of Type Strains, Phase IV (KMG-IV): sequencing the most valuable type-strain genomes for metagenomic binning, comparative biology and taxonomic classification.</title>
        <authorList>
            <person name="Goeker M."/>
        </authorList>
    </citation>
    <scope>NUCLEOTIDE SEQUENCE [LARGE SCALE GENOMIC DNA]</scope>
    <source>
        <strain evidence="3 4">DSM 22359</strain>
    </source>
</reference>
<feature type="chain" id="PRO_5032722530" evidence="1">
    <location>
        <begin position="26"/>
        <end position="374"/>
    </location>
</feature>
<keyword evidence="1" id="KW-0732">Signal</keyword>
<feature type="signal peptide" evidence="1">
    <location>
        <begin position="1"/>
        <end position="25"/>
    </location>
</feature>
<dbReference type="SUPFAM" id="SSF53807">
    <property type="entry name" value="Helical backbone' metal receptor"/>
    <property type="match status" value="1"/>
</dbReference>
<dbReference type="Pfam" id="PF01497">
    <property type="entry name" value="Peripla_BP_2"/>
    <property type="match status" value="1"/>
</dbReference>
<dbReference type="InterPro" id="IPR050902">
    <property type="entry name" value="ABC_Transporter_SBP"/>
</dbReference>
<dbReference type="InterPro" id="IPR002491">
    <property type="entry name" value="ABC_transptr_periplasmic_BD"/>
</dbReference>
<keyword evidence="4" id="KW-1185">Reference proteome</keyword>
<dbReference type="AlphaFoldDB" id="A0A840U764"/>
<proteinExistence type="predicted"/>
<evidence type="ECO:0000313" key="3">
    <source>
        <dbReference type="EMBL" id="MBB5320959.1"/>
    </source>
</evidence>
<evidence type="ECO:0000259" key="2">
    <source>
        <dbReference type="PROSITE" id="PS50983"/>
    </source>
</evidence>
<dbReference type="PANTHER" id="PTHR30535">
    <property type="entry name" value="VITAMIN B12-BINDING PROTEIN"/>
    <property type="match status" value="1"/>
</dbReference>
<evidence type="ECO:0000256" key="1">
    <source>
        <dbReference type="SAM" id="SignalP"/>
    </source>
</evidence>
<dbReference type="PANTHER" id="PTHR30535:SF34">
    <property type="entry name" value="MOLYBDATE-BINDING PROTEIN MOLA"/>
    <property type="match status" value="1"/>
</dbReference>
<gene>
    <name evidence="3" type="ORF">HNR38_001445</name>
</gene>
<feature type="domain" description="Fe/B12 periplasmic-binding" evidence="2">
    <location>
        <begin position="44"/>
        <end position="346"/>
    </location>
</feature>
<dbReference type="RefSeq" id="WP_183701346.1">
    <property type="nucleotide sequence ID" value="NZ_JACHFE010000003.1"/>
</dbReference>
<sequence>MWRPNASASRILVLLMVLFSMSAGAREVVDVTGRTVVVPDHVERVLLGEGRLIYSLALLERSDLTERVVGWQGDFRMLDVQGYQAFQRSFPDMAEIPLVGGSSAQTFSVEKALALAPDVVFLTVTGGHGPGSGSAAVRQLEKASVPVVYVDFSAHPLTNTLPSIRAMGQVLERDKEAEAFIRFYRQQLKRVASVLDSAREAPEFHRPTVFLDMLAGLRDCCGSPGEGNLGELIALAGGENIGAKLIPGPFGTLNPEYILTRDPEVYIATGVFAGDQGGVTLGYQATRAAARRSLEAVAHRDATSALTSVREGRVYGLWHIFYDSPEHFLAVQALARWLHPELFPNLDPYATRAEFYRRFMPIPETGVLFTELSR</sequence>